<feature type="region of interest" description="Disordered" evidence="1">
    <location>
        <begin position="1"/>
        <end position="63"/>
    </location>
</feature>
<reference evidence="2" key="1">
    <citation type="journal article" date="2015" name="Nature">
        <title>Complex archaea that bridge the gap between prokaryotes and eukaryotes.</title>
        <authorList>
            <person name="Spang A."/>
            <person name="Saw J.H."/>
            <person name="Jorgensen S.L."/>
            <person name="Zaremba-Niedzwiedzka K."/>
            <person name="Martijn J."/>
            <person name="Lind A.E."/>
            <person name="van Eijk R."/>
            <person name="Schleper C."/>
            <person name="Guy L."/>
            <person name="Ettema T.J."/>
        </authorList>
    </citation>
    <scope>NUCLEOTIDE SEQUENCE</scope>
</reference>
<dbReference type="EMBL" id="LAZR01000370">
    <property type="protein sequence ID" value="KKN72071.1"/>
    <property type="molecule type" value="Genomic_DNA"/>
</dbReference>
<gene>
    <name evidence="2" type="ORF">LCGC14_0414660</name>
</gene>
<feature type="compositionally biased region" description="Polar residues" evidence="1">
    <location>
        <begin position="1"/>
        <end position="13"/>
    </location>
</feature>
<evidence type="ECO:0000313" key="2">
    <source>
        <dbReference type="EMBL" id="KKN72071.1"/>
    </source>
</evidence>
<comment type="caution">
    <text evidence="2">The sequence shown here is derived from an EMBL/GenBank/DDBJ whole genome shotgun (WGS) entry which is preliminary data.</text>
</comment>
<protein>
    <submittedName>
        <fullName evidence="2">Uncharacterized protein</fullName>
    </submittedName>
</protein>
<name>A0A0F9VER7_9ZZZZ</name>
<dbReference type="AlphaFoldDB" id="A0A0F9VER7"/>
<proteinExistence type="predicted"/>
<accession>A0A0F9VER7</accession>
<evidence type="ECO:0000256" key="1">
    <source>
        <dbReference type="SAM" id="MobiDB-lite"/>
    </source>
</evidence>
<organism evidence="2">
    <name type="scientific">marine sediment metagenome</name>
    <dbReference type="NCBI Taxonomy" id="412755"/>
    <lineage>
        <taxon>unclassified sequences</taxon>
        <taxon>metagenomes</taxon>
        <taxon>ecological metagenomes</taxon>
    </lineage>
</organism>
<sequence>MAHKSPTSLNTPRNIALKKGVAPGKLAEPDTTYVQPVIHPDDTVPRGTSTIAKKSPFGNMRKG</sequence>